<comment type="caution">
    <text evidence="1">The sequence shown here is derived from an EMBL/GenBank/DDBJ whole genome shotgun (WGS) entry which is preliminary data.</text>
</comment>
<organism evidence="1 2">
    <name type="scientific">Bacillus pumilus</name>
    <name type="common">Bacillus mesentericus</name>
    <dbReference type="NCBI Taxonomy" id="1408"/>
    <lineage>
        <taxon>Bacteria</taxon>
        <taxon>Bacillati</taxon>
        <taxon>Bacillota</taxon>
        <taxon>Bacilli</taxon>
        <taxon>Bacillales</taxon>
        <taxon>Bacillaceae</taxon>
        <taxon>Bacillus</taxon>
    </lineage>
</organism>
<accession>A0AAE3WQQ6</accession>
<evidence type="ECO:0000313" key="1">
    <source>
        <dbReference type="EMBL" id="MDR4252433.1"/>
    </source>
</evidence>
<feature type="non-terminal residue" evidence="1">
    <location>
        <position position="53"/>
    </location>
</feature>
<protein>
    <submittedName>
        <fullName evidence="1">Sporulation protein</fullName>
    </submittedName>
</protein>
<name>A0AAE3WQQ6_BACPU</name>
<sequence>MSFFKKLAASAGIGAAKVDTILEKDAYFPGEEVQGTVHVKGGKIAQDIRYIDL</sequence>
<gene>
    <name evidence="1" type="ORF">FO508_19280</name>
</gene>
<evidence type="ECO:0000313" key="2">
    <source>
        <dbReference type="Proteomes" id="UP001182042"/>
    </source>
</evidence>
<dbReference type="Proteomes" id="UP001182042">
    <property type="component" value="Unassembled WGS sequence"/>
</dbReference>
<dbReference type="EMBL" id="VKQA01000112">
    <property type="protein sequence ID" value="MDR4252433.1"/>
    <property type="molecule type" value="Genomic_DNA"/>
</dbReference>
<proteinExistence type="predicted"/>
<dbReference type="PANTHER" id="PTHR40053">
    <property type="entry name" value="SPORULATION-CONTROL PROTEIN SPO0M"/>
    <property type="match status" value="1"/>
</dbReference>
<dbReference type="InterPro" id="IPR009776">
    <property type="entry name" value="Spore_0_M"/>
</dbReference>
<dbReference type="RefSeq" id="WP_309416449.1">
    <property type="nucleotide sequence ID" value="NZ_VKQA01000112.1"/>
</dbReference>
<dbReference type="Pfam" id="PF07070">
    <property type="entry name" value="Spo0M"/>
    <property type="match status" value="1"/>
</dbReference>
<dbReference type="AlphaFoldDB" id="A0AAE3WQQ6"/>
<dbReference type="PANTHER" id="PTHR40053:SF1">
    <property type="entry name" value="SPORULATION-CONTROL PROTEIN SPO0M"/>
    <property type="match status" value="1"/>
</dbReference>
<reference evidence="1" key="1">
    <citation type="submission" date="2019-07" db="EMBL/GenBank/DDBJ databases">
        <title>Phylogenomic Reclassification of ATCC Bacillus Strains and Various Taxa within the Genus Bacillus.</title>
        <authorList>
            <person name="Riojas M.A."/>
            <person name="Frank A.M."/>
            <person name="Fenn S.L."/>
            <person name="King S."/>
            <person name="Brower S."/>
            <person name="Hazbon M.H."/>
        </authorList>
    </citation>
    <scope>NUCLEOTIDE SEQUENCE</scope>
    <source>
        <strain evidence="1">ATCC 27142</strain>
    </source>
</reference>